<protein>
    <recommendedName>
        <fullName evidence="4">Undecaprenyl-diphosphatase</fullName>
        <ecNumber evidence="3">3.6.1.27</ecNumber>
    </recommendedName>
    <alternativeName>
        <fullName evidence="10">Undecaprenyl pyrophosphate phosphatase</fullName>
    </alternativeName>
</protein>
<feature type="transmembrane region" description="Helical" evidence="12">
    <location>
        <begin position="188"/>
        <end position="209"/>
    </location>
</feature>
<dbReference type="KEGG" id="hwc:Hqrw_3438"/>
<dbReference type="InterPro" id="IPR003824">
    <property type="entry name" value="UppP"/>
</dbReference>
<dbReference type="GO" id="GO:0005886">
    <property type="term" value="C:plasma membrane"/>
    <property type="evidence" value="ECO:0007669"/>
    <property type="project" value="UniProtKB-SubCell"/>
</dbReference>
<evidence type="ECO:0000256" key="6">
    <source>
        <dbReference type="ARBA" id="ARBA00022692"/>
    </source>
</evidence>
<evidence type="ECO:0000256" key="9">
    <source>
        <dbReference type="ARBA" id="ARBA00023136"/>
    </source>
</evidence>
<evidence type="ECO:0000256" key="1">
    <source>
        <dbReference type="ARBA" id="ARBA00004651"/>
    </source>
</evidence>
<keyword evidence="7 13" id="KW-0378">Hydrolase</keyword>
<evidence type="ECO:0000256" key="11">
    <source>
        <dbReference type="ARBA" id="ARBA00047594"/>
    </source>
</evidence>
<keyword evidence="9 12" id="KW-0472">Membrane</keyword>
<comment type="catalytic activity">
    <reaction evidence="11">
        <text>di-trans,octa-cis-undecaprenyl diphosphate + H2O = di-trans,octa-cis-undecaprenyl phosphate + phosphate + H(+)</text>
        <dbReference type="Rhea" id="RHEA:28094"/>
        <dbReference type="ChEBI" id="CHEBI:15377"/>
        <dbReference type="ChEBI" id="CHEBI:15378"/>
        <dbReference type="ChEBI" id="CHEBI:43474"/>
        <dbReference type="ChEBI" id="CHEBI:58405"/>
        <dbReference type="ChEBI" id="CHEBI:60392"/>
        <dbReference type="EC" id="3.6.1.27"/>
    </reaction>
</comment>
<dbReference type="PANTHER" id="PTHR30622">
    <property type="entry name" value="UNDECAPRENYL-DIPHOSPHATASE"/>
    <property type="match status" value="1"/>
</dbReference>
<keyword evidence="5" id="KW-1003">Cell membrane</keyword>
<evidence type="ECO:0000256" key="12">
    <source>
        <dbReference type="SAM" id="Phobius"/>
    </source>
</evidence>
<evidence type="ECO:0000313" key="13">
    <source>
        <dbReference type="EMBL" id="CCC41201.1"/>
    </source>
</evidence>
<reference evidence="13 14" key="1">
    <citation type="journal article" date="2011" name="PLoS ONE">
        <title>Haloquadratum walsbyi: limited diversity in a global pond.</title>
        <authorList>
            <person name="Dyall-Smith M."/>
            <person name="Pfeiffer F."/>
            <person name="Klee K."/>
            <person name="Palm P."/>
            <person name="Gross K."/>
            <person name="Schuster S.C."/>
            <person name="Rampp M."/>
            <person name="Oesterhelt D."/>
        </authorList>
    </citation>
    <scope>NUCLEOTIDE SEQUENCE [LARGE SCALE GENOMIC DNA]</scope>
    <source>
        <strain evidence="14">DSM 16854 / JCM 12705 / C23</strain>
    </source>
</reference>
<gene>
    <name evidence="13" type="primary">uppP1</name>
    <name evidence="13" type="ordered locus">Hqrw_3438</name>
</gene>
<dbReference type="HOGENOM" id="CLU_060296_1_2_2"/>
<evidence type="ECO:0000256" key="10">
    <source>
        <dbReference type="ARBA" id="ARBA00032707"/>
    </source>
</evidence>
<comment type="subcellular location">
    <subcellularLocation>
        <location evidence="1">Cell membrane</location>
        <topology evidence="1">Multi-pass membrane protein</topology>
    </subcellularLocation>
</comment>
<dbReference type="PANTHER" id="PTHR30622:SF2">
    <property type="entry name" value="UNDECAPRENYL-DIPHOSPHATASE"/>
    <property type="match status" value="1"/>
</dbReference>
<dbReference type="EMBL" id="FR746099">
    <property type="protein sequence ID" value="CCC41201.1"/>
    <property type="molecule type" value="Genomic_DNA"/>
</dbReference>
<feature type="transmembrane region" description="Helical" evidence="12">
    <location>
        <begin position="114"/>
        <end position="137"/>
    </location>
</feature>
<feature type="transmembrane region" description="Helical" evidence="12">
    <location>
        <begin position="246"/>
        <end position="266"/>
    </location>
</feature>
<name>G0LM81_HALWC</name>
<dbReference type="RefSeq" id="WP_014556630.1">
    <property type="nucleotide sequence ID" value="NC_017459.1"/>
</dbReference>
<dbReference type="GeneID" id="12448258"/>
<dbReference type="Pfam" id="PF02673">
    <property type="entry name" value="BacA"/>
    <property type="match status" value="1"/>
</dbReference>
<feature type="transmembrane region" description="Helical" evidence="12">
    <location>
        <begin position="215"/>
        <end position="234"/>
    </location>
</feature>
<feature type="transmembrane region" description="Helical" evidence="12">
    <location>
        <begin position="43"/>
        <end position="62"/>
    </location>
</feature>
<keyword evidence="6 12" id="KW-0812">Transmembrane</keyword>
<feature type="transmembrane region" description="Helical" evidence="12">
    <location>
        <begin position="86"/>
        <end position="107"/>
    </location>
</feature>
<dbReference type="GO" id="GO:0050380">
    <property type="term" value="F:undecaprenyl-diphosphatase activity"/>
    <property type="evidence" value="ECO:0007669"/>
    <property type="project" value="UniProtKB-EC"/>
</dbReference>
<evidence type="ECO:0000256" key="5">
    <source>
        <dbReference type="ARBA" id="ARBA00022475"/>
    </source>
</evidence>
<sequence length="267" mass="26832">MAESVIVAIILGALQGLFEWLPISSEGNITVILAALGRKPGDAVTLALFLHLGTAVSATAYYRTTIYELIDAGITQLRGGESDAPLVFYIVATGVSGVVGIGSYAILQEIVSALTGGAVVIAIGALLIIMGGFQRVSPGGEVVASPDPSIIDAILVGAAQGIAILPGITRSGMTTGTLLLRGYDGSDAFRLSFVLSIPAAIGGGVLAAVDSGLQGLTPTAAIAAFITAAIVGYVSIDVLLRIVERVAFWAVCIGLGTAAIVGGVLVI</sequence>
<evidence type="ECO:0000256" key="2">
    <source>
        <dbReference type="ARBA" id="ARBA00010621"/>
    </source>
</evidence>
<evidence type="ECO:0000313" key="14">
    <source>
        <dbReference type="Proteomes" id="UP000007954"/>
    </source>
</evidence>
<accession>G0LM81</accession>
<keyword evidence="8 12" id="KW-1133">Transmembrane helix</keyword>
<dbReference type="Proteomes" id="UP000007954">
    <property type="component" value="Chromosome"/>
</dbReference>
<feature type="transmembrane region" description="Helical" evidence="12">
    <location>
        <begin position="6"/>
        <end position="23"/>
    </location>
</feature>
<evidence type="ECO:0000256" key="7">
    <source>
        <dbReference type="ARBA" id="ARBA00022801"/>
    </source>
</evidence>
<proteinExistence type="inferred from homology"/>
<comment type="similarity">
    <text evidence="2">Belongs to the UppP family.</text>
</comment>
<dbReference type="EC" id="3.6.1.27" evidence="3"/>
<feature type="transmembrane region" description="Helical" evidence="12">
    <location>
        <begin position="149"/>
        <end position="168"/>
    </location>
</feature>
<evidence type="ECO:0000256" key="4">
    <source>
        <dbReference type="ARBA" id="ARBA00021581"/>
    </source>
</evidence>
<evidence type="ECO:0000256" key="3">
    <source>
        <dbReference type="ARBA" id="ARBA00012374"/>
    </source>
</evidence>
<evidence type="ECO:0000256" key="8">
    <source>
        <dbReference type="ARBA" id="ARBA00022989"/>
    </source>
</evidence>
<dbReference type="OrthoDB" id="65864at2157"/>
<dbReference type="AlphaFoldDB" id="G0LM81"/>
<organism evidence="13 14">
    <name type="scientific">Haloquadratum walsbyi (strain DSM 16854 / JCM 12705 / C23)</name>
    <dbReference type="NCBI Taxonomy" id="768065"/>
    <lineage>
        <taxon>Archaea</taxon>
        <taxon>Methanobacteriati</taxon>
        <taxon>Methanobacteriota</taxon>
        <taxon>Stenosarchaea group</taxon>
        <taxon>Halobacteria</taxon>
        <taxon>Halobacteriales</taxon>
        <taxon>Haloferacaceae</taxon>
        <taxon>Haloquadratum</taxon>
    </lineage>
</organism>